<accession>A0ABU1H079</accession>
<dbReference type="Proteomes" id="UP001254564">
    <property type="component" value="Unassembled WGS sequence"/>
</dbReference>
<reference evidence="1 2" key="1">
    <citation type="submission" date="2023-04" db="EMBL/GenBank/DDBJ databases">
        <title>A long-awaited taxogenomic arrangement of the family Halomonadaceae.</title>
        <authorList>
            <person name="De La Haba R."/>
            <person name="Chuvochina M."/>
            <person name="Wittouck S."/>
            <person name="Arahal D.R."/>
            <person name="Sanchez-Porro C."/>
            <person name="Hugenholtz P."/>
            <person name="Ventosa A."/>
        </authorList>
    </citation>
    <scope>NUCLEOTIDE SEQUENCE [LARGE SCALE GENOMIC DNA]</scope>
    <source>
        <strain evidence="1 2">DSM 21020</strain>
    </source>
</reference>
<organism evidence="1 2">
    <name type="scientific">Vreelandella vilamensis</name>
    <dbReference type="NCBI Taxonomy" id="531309"/>
    <lineage>
        <taxon>Bacteria</taxon>
        <taxon>Pseudomonadati</taxon>
        <taxon>Pseudomonadota</taxon>
        <taxon>Gammaproteobacteria</taxon>
        <taxon>Oceanospirillales</taxon>
        <taxon>Halomonadaceae</taxon>
        <taxon>Vreelandella</taxon>
    </lineage>
</organism>
<proteinExistence type="predicted"/>
<dbReference type="EMBL" id="JARWAN010000002">
    <property type="protein sequence ID" value="MDR5897678.1"/>
    <property type="molecule type" value="Genomic_DNA"/>
</dbReference>
<evidence type="ECO:0000313" key="1">
    <source>
        <dbReference type="EMBL" id="MDR5897678.1"/>
    </source>
</evidence>
<protein>
    <submittedName>
        <fullName evidence="1">Uncharacterized protein</fullName>
    </submittedName>
</protein>
<comment type="caution">
    <text evidence="1">The sequence shown here is derived from an EMBL/GenBank/DDBJ whole genome shotgun (WGS) entry which is preliminary data.</text>
</comment>
<keyword evidence="2" id="KW-1185">Reference proteome</keyword>
<dbReference type="RefSeq" id="WP_309654604.1">
    <property type="nucleotide sequence ID" value="NZ_JARWAN010000002.1"/>
</dbReference>
<name>A0ABU1H079_9GAMM</name>
<evidence type="ECO:0000313" key="2">
    <source>
        <dbReference type="Proteomes" id="UP001254564"/>
    </source>
</evidence>
<gene>
    <name evidence="1" type="ORF">QC823_01530</name>
</gene>
<sequence length="282" mass="33318">MKKLLYESKKSVFSNWLSNYCLEKKLKCIWAQICYDWNTGELLHVVFEKNSDNEHYIQWPVDMPELSITNIDFTTDLPTLESGELWDYRVWHKKALGCVLKNEPTEQPISFWDWREKTEPQGNATCDLDFFCKTVEGEYIGIEATEIYYVETSHQKNKDSLEHLQRLLTKRKGNSNRPGFNLRQLQAQKKFVQIFEGRMFMLFHQILKAQEPYCIREDKCLLLEINDENHNAIKSIVDPSSVELNKSAVSCHIEYAPENPIHRIKESLLRVSLQKIFDRFMV</sequence>